<dbReference type="GO" id="GO:0005737">
    <property type="term" value="C:cytoplasm"/>
    <property type="evidence" value="ECO:0007669"/>
    <property type="project" value="TreeGrafter"/>
</dbReference>
<evidence type="ECO:0000256" key="1">
    <source>
        <dbReference type="ARBA" id="ARBA00008950"/>
    </source>
</evidence>
<proteinExistence type="inferred from homology"/>
<sequence>MTTALISDIHGNVDALEVVLADIEKRGIKRILCLGDIIGYGPDPLRCVDLVMEKCEFAMMGNHDFAVLYEPTSFNASAEQSCYWTRSQFEGETDLAKRKKRFEFLGNLSIRRKTDEGLFVHASPRRPINEYIFPDDVLTAPVKMQQIYDRIDWKCFTGHTHVPGVFTDEPDFYPPTDLGGKYTFTAGEKCIVNPGSVGQPRDRDPRASYAILHDGSVEFVRLNYDIQKVADKVTKIPQLNDFLGQRLFEGR</sequence>
<dbReference type="OrthoDB" id="9800565at2"/>
<dbReference type="InterPro" id="IPR011152">
    <property type="entry name" value="Pesterase_MJ0912"/>
</dbReference>
<dbReference type="InterPro" id="IPR050126">
    <property type="entry name" value="Ap4A_hydrolase"/>
</dbReference>
<accession>A0A517YYD2</accession>
<dbReference type="PANTHER" id="PTHR42850">
    <property type="entry name" value="METALLOPHOSPHOESTERASE"/>
    <property type="match status" value="1"/>
</dbReference>
<keyword evidence="4" id="KW-1185">Reference proteome</keyword>
<evidence type="ECO:0000313" key="3">
    <source>
        <dbReference type="EMBL" id="QDU35230.1"/>
    </source>
</evidence>
<dbReference type="KEGG" id="pcor:KS4_33110"/>
<dbReference type="Gene3D" id="3.60.21.10">
    <property type="match status" value="1"/>
</dbReference>
<evidence type="ECO:0000259" key="2">
    <source>
        <dbReference type="Pfam" id="PF12850"/>
    </source>
</evidence>
<feature type="domain" description="Calcineurin-like phosphoesterase" evidence="2">
    <location>
        <begin position="1"/>
        <end position="213"/>
    </location>
</feature>
<organism evidence="3 4">
    <name type="scientific">Poriferisphaera corsica</name>
    <dbReference type="NCBI Taxonomy" id="2528020"/>
    <lineage>
        <taxon>Bacteria</taxon>
        <taxon>Pseudomonadati</taxon>
        <taxon>Planctomycetota</taxon>
        <taxon>Phycisphaerae</taxon>
        <taxon>Phycisphaerales</taxon>
        <taxon>Phycisphaeraceae</taxon>
        <taxon>Poriferisphaera</taxon>
    </lineage>
</organism>
<gene>
    <name evidence="3" type="ORF">KS4_33110</name>
</gene>
<dbReference type="SUPFAM" id="SSF56300">
    <property type="entry name" value="Metallo-dependent phosphatases"/>
    <property type="match status" value="1"/>
</dbReference>
<dbReference type="GO" id="GO:0016791">
    <property type="term" value="F:phosphatase activity"/>
    <property type="evidence" value="ECO:0007669"/>
    <property type="project" value="TreeGrafter"/>
</dbReference>
<dbReference type="InterPro" id="IPR029052">
    <property type="entry name" value="Metallo-depent_PP-like"/>
</dbReference>
<dbReference type="PIRSF" id="PIRSF000883">
    <property type="entry name" value="Pesterase_MJ0912"/>
    <property type="match status" value="1"/>
</dbReference>
<name>A0A517YYD2_9BACT</name>
<dbReference type="Proteomes" id="UP000317369">
    <property type="component" value="Chromosome"/>
</dbReference>
<reference evidence="3 4" key="1">
    <citation type="submission" date="2019-02" db="EMBL/GenBank/DDBJ databases">
        <title>Deep-cultivation of Planctomycetes and their phenomic and genomic characterization uncovers novel biology.</title>
        <authorList>
            <person name="Wiegand S."/>
            <person name="Jogler M."/>
            <person name="Boedeker C."/>
            <person name="Pinto D."/>
            <person name="Vollmers J."/>
            <person name="Rivas-Marin E."/>
            <person name="Kohn T."/>
            <person name="Peeters S.H."/>
            <person name="Heuer A."/>
            <person name="Rast P."/>
            <person name="Oberbeckmann S."/>
            <person name="Bunk B."/>
            <person name="Jeske O."/>
            <person name="Meyerdierks A."/>
            <person name="Storesund J.E."/>
            <person name="Kallscheuer N."/>
            <person name="Luecker S."/>
            <person name="Lage O.M."/>
            <person name="Pohl T."/>
            <person name="Merkel B.J."/>
            <person name="Hornburger P."/>
            <person name="Mueller R.-W."/>
            <person name="Bruemmer F."/>
            <person name="Labrenz M."/>
            <person name="Spormann A.M."/>
            <person name="Op den Camp H."/>
            <person name="Overmann J."/>
            <person name="Amann R."/>
            <person name="Jetten M.S.M."/>
            <person name="Mascher T."/>
            <person name="Medema M.H."/>
            <person name="Devos D.P."/>
            <person name="Kaster A.-K."/>
            <person name="Ovreas L."/>
            <person name="Rohde M."/>
            <person name="Galperin M.Y."/>
            <person name="Jogler C."/>
        </authorList>
    </citation>
    <scope>NUCLEOTIDE SEQUENCE [LARGE SCALE GENOMIC DNA]</scope>
    <source>
        <strain evidence="3 4">KS4</strain>
    </source>
</reference>
<evidence type="ECO:0000313" key="4">
    <source>
        <dbReference type="Proteomes" id="UP000317369"/>
    </source>
</evidence>
<dbReference type="CDD" id="cd00838">
    <property type="entry name" value="MPP_superfamily"/>
    <property type="match status" value="1"/>
</dbReference>
<dbReference type="EMBL" id="CP036425">
    <property type="protein sequence ID" value="QDU35230.1"/>
    <property type="molecule type" value="Genomic_DNA"/>
</dbReference>
<dbReference type="InterPro" id="IPR024654">
    <property type="entry name" value="Calcineurin-like_PHP_lpxH"/>
</dbReference>
<dbReference type="Pfam" id="PF12850">
    <property type="entry name" value="Metallophos_2"/>
    <property type="match status" value="1"/>
</dbReference>
<dbReference type="PANTHER" id="PTHR42850:SF2">
    <property type="entry name" value="BLL5683 PROTEIN"/>
    <property type="match status" value="1"/>
</dbReference>
<comment type="similarity">
    <text evidence="1">Belongs to the metallophosphoesterase superfamily. YfcE family.</text>
</comment>
<dbReference type="RefSeq" id="WP_145080261.1">
    <property type="nucleotide sequence ID" value="NZ_CP036425.1"/>
</dbReference>
<protein>
    <submittedName>
        <fullName evidence="3">Phosphodiesterase</fullName>
    </submittedName>
</protein>
<dbReference type="AlphaFoldDB" id="A0A517YYD2"/>